<feature type="region of interest" description="Disordered" evidence="1">
    <location>
        <begin position="77"/>
        <end position="99"/>
    </location>
</feature>
<gene>
    <name evidence="2" type="ORF">GPUH_LOCUS9961</name>
</gene>
<accession>A0A183DMM3</accession>
<evidence type="ECO:0000313" key="3">
    <source>
        <dbReference type="Proteomes" id="UP000271098"/>
    </source>
</evidence>
<evidence type="ECO:0000313" key="2">
    <source>
        <dbReference type="EMBL" id="VDK79993.1"/>
    </source>
</evidence>
<reference evidence="4" key="1">
    <citation type="submission" date="2016-06" db="UniProtKB">
        <authorList>
            <consortium name="WormBaseParasite"/>
        </authorList>
    </citation>
    <scope>IDENTIFICATION</scope>
</reference>
<dbReference type="OrthoDB" id="64767at2759"/>
<organism evidence="4">
    <name type="scientific">Gongylonema pulchrum</name>
    <dbReference type="NCBI Taxonomy" id="637853"/>
    <lineage>
        <taxon>Eukaryota</taxon>
        <taxon>Metazoa</taxon>
        <taxon>Ecdysozoa</taxon>
        <taxon>Nematoda</taxon>
        <taxon>Chromadorea</taxon>
        <taxon>Rhabditida</taxon>
        <taxon>Spirurina</taxon>
        <taxon>Spiruromorpha</taxon>
        <taxon>Spiruroidea</taxon>
        <taxon>Gongylonematidae</taxon>
        <taxon>Gongylonema</taxon>
    </lineage>
</organism>
<keyword evidence="3" id="KW-1185">Reference proteome</keyword>
<name>A0A183DMM3_9BILA</name>
<feature type="compositionally biased region" description="Basic and acidic residues" evidence="1">
    <location>
        <begin position="80"/>
        <end position="92"/>
    </location>
</feature>
<dbReference type="WBParaSite" id="GPUH_0000997501-mRNA-1">
    <property type="protein sequence ID" value="GPUH_0000997501-mRNA-1"/>
    <property type="gene ID" value="GPUH_0000997501"/>
</dbReference>
<sequence length="123" mass="14161">MEPPTFDKFVTSVGGWRFDPIEESYTLPEERPDSAWQLKKQNISRQKLSRWYELFAESLEGRGTSLLVDFSRAPKGFASRTDEQADKKKDKPQWQQKGKGGRIISCENYKCGHFANRSLANSI</sequence>
<evidence type="ECO:0000313" key="4">
    <source>
        <dbReference type="WBParaSite" id="GPUH_0000997501-mRNA-1"/>
    </source>
</evidence>
<protein>
    <submittedName>
        <fullName evidence="4">ZnF_CHCC domain-containing protein</fullName>
    </submittedName>
</protein>
<dbReference type="Proteomes" id="UP000271098">
    <property type="component" value="Unassembled WGS sequence"/>
</dbReference>
<proteinExistence type="predicted"/>
<dbReference type="EMBL" id="UYRT01035232">
    <property type="protein sequence ID" value="VDK79993.1"/>
    <property type="molecule type" value="Genomic_DNA"/>
</dbReference>
<dbReference type="AlphaFoldDB" id="A0A183DMM3"/>
<evidence type="ECO:0000256" key="1">
    <source>
        <dbReference type="SAM" id="MobiDB-lite"/>
    </source>
</evidence>
<reference evidence="2 3" key="2">
    <citation type="submission" date="2018-11" db="EMBL/GenBank/DDBJ databases">
        <authorList>
            <consortium name="Pathogen Informatics"/>
        </authorList>
    </citation>
    <scope>NUCLEOTIDE SEQUENCE [LARGE SCALE GENOMIC DNA]</scope>
</reference>